<name>A0A327MDI5_9PROT</name>
<reference evidence="3" key="1">
    <citation type="submission" date="2018-06" db="EMBL/GenBank/DDBJ databases">
        <authorList>
            <person name="Khan S.A."/>
        </authorList>
    </citation>
    <scope>NUCLEOTIDE SEQUENCE [LARGE SCALE GENOMIC DNA]</scope>
    <source>
        <strain evidence="3">DB-1506</strain>
    </source>
</reference>
<comment type="caution">
    <text evidence="2">The sequence shown here is derived from an EMBL/GenBank/DDBJ whole genome shotgun (WGS) entry which is preliminary data.</text>
</comment>
<evidence type="ECO:0000313" key="2">
    <source>
        <dbReference type="EMBL" id="RAI60164.1"/>
    </source>
</evidence>
<keyword evidence="3" id="KW-1185">Reference proteome</keyword>
<organism evidence="2 3">
    <name type="scientific">Roseicella frigidaeris</name>
    <dbReference type="NCBI Taxonomy" id="2230885"/>
    <lineage>
        <taxon>Bacteria</taxon>
        <taxon>Pseudomonadati</taxon>
        <taxon>Pseudomonadota</taxon>
        <taxon>Alphaproteobacteria</taxon>
        <taxon>Acetobacterales</taxon>
        <taxon>Roseomonadaceae</taxon>
        <taxon>Roseicella</taxon>
    </lineage>
</organism>
<dbReference type="AlphaFoldDB" id="A0A327MDI5"/>
<protein>
    <submittedName>
        <fullName evidence="2">Uncharacterized protein</fullName>
    </submittedName>
</protein>
<accession>A0A327MDI5</accession>
<dbReference type="EMBL" id="QLIX01000002">
    <property type="protein sequence ID" value="RAI60164.1"/>
    <property type="molecule type" value="Genomic_DNA"/>
</dbReference>
<dbReference type="Proteomes" id="UP000249065">
    <property type="component" value="Unassembled WGS sequence"/>
</dbReference>
<gene>
    <name evidence="2" type="ORF">DOO78_03490</name>
</gene>
<dbReference type="OrthoDB" id="1778949at2"/>
<feature type="compositionally biased region" description="Low complexity" evidence="1">
    <location>
        <begin position="1"/>
        <end position="19"/>
    </location>
</feature>
<sequence>MEPMKPMQPMKPMEPMKPMDSGPPWWPQALGQPATSGGQNDTRYAFFPEARRLAVQRDGKVTLYDTGEHRISGVQQQQGGTASLAFSSQQGTVRLEDLKQVD</sequence>
<evidence type="ECO:0000256" key="1">
    <source>
        <dbReference type="SAM" id="MobiDB-lite"/>
    </source>
</evidence>
<feature type="region of interest" description="Disordered" evidence="1">
    <location>
        <begin position="1"/>
        <end position="41"/>
    </location>
</feature>
<evidence type="ECO:0000313" key="3">
    <source>
        <dbReference type="Proteomes" id="UP000249065"/>
    </source>
</evidence>
<proteinExistence type="predicted"/>